<dbReference type="InterPro" id="IPR000994">
    <property type="entry name" value="Pept_M24"/>
</dbReference>
<organism evidence="4 5">
    <name type="scientific">Cyclospora cayetanensis</name>
    <dbReference type="NCBI Taxonomy" id="88456"/>
    <lineage>
        <taxon>Eukaryota</taxon>
        <taxon>Sar</taxon>
        <taxon>Alveolata</taxon>
        <taxon>Apicomplexa</taxon>
        <taxon>Conoidasida</taxon>
        <taxon>Coccidia</taxon>
        <taxon>Eucoccidiorida</taxon>
        <taxon>Eimeriorina</taxon>
        <taxon>Eimeriidae</taxon>
        <taxon>Cyclospora</taxon>
    </lineage>
</organism>
<dbReference type="Gene3D" id="1.10.10.10">
    <property type="entry name" value="Winged helix-like DNA-binding domain superfamily/Winged helix DNA-binding domain"/>
    <property type="match status" value="1"/>
</dbReference>
<dbReference type="GeneID" id="34623657"/>
<dbReference type="OrthoDB" id="5876363at2759"/>
<evidence type="ECO:0000256" key="2">
    <source>
        <dbReference type="SAM" id="MobiDB-lite"/>
    </source>
</evidence>
<evidence type="ECO:0000256" key="1">
    <source>
        <dbReference type="ARBA" id="ARBA00007319"/>
    </source>
</evidence>
<evidence type="ECO:0000313" key="4">
    <source>
        <dbReference type="Proteomes" id="UP000515125"/>
    </source>
</evidence>
<dbReference type="Proteomes" id="UP000515125">
    <property type="component" value="Unplaced"/>
</dbReference>
<sequence length="484" mass="50969">MSDHELSDGEREEGPQELNSPQALEKFKVAADIANAALRLVLSRVVPGADAFELCVLGDSFIAGEAKKVYQKKDKSKRKIEKGIAVPTSISVNEVFANCSPADRASSRILKKGDLVKVDLGAHIDGFIATGAYTVVCCSGNAAAFVSTAAAAAGGSEASAAATEALAAAPPASEEYCQQQEEAKAAGAEALTSVEGSAALVLRAAWFAAEAALRKVEVGAKASDVTKAIEAVAEDMGVKPMQGVLCHQLKQHVIEGSRCFPIVTATGEEKVEDFAFEPNEVYAIDIVLSTGEGKAREAELRPTVFRRAVERKYILKSQLGRAFMSQVENTGKEAEVFAACVPVVADFPTLPFSLRQLSDERACKVGVAEAMRHELLIPYAVMQDSRLRRVWSYRCAGYRSAVRARAPAEGSRAQERGVACTSCGFSESQEEQEEAKGGGQGVERSREAKGGPATNGKAEAVGACTAASTPAGAHVLDQSGAFCS</sequence>
<dbReference type="AlphaFoldDB" id="A0A6P6S0G9"/>
<gene>
    <name evidence="5" type="primary">LOC34623657</name>
</gene>
<dbReference type="Pfam" id="PF00557">
    <property type="entry name" value="Peptidase_M24"/>
    <property type="match status" value="1"/>
</dbReference>
<proteinExistence type="inferred from homology"/>
<feature type="region of interest" description="Disordered" evidence="2">
    <location>
        <begin position="1"/>
        <end position="20"/>
    </location>
</feature>
<keyword evidence="4" id="KW-1185">Reference proteome</keyword>
<dbReference type="InterPro" id="IPR036005">
    <property type="entry name" value="Creatinase/aminopeptidase-like"/>
</dbReference>
<evidence type="ECO:0000259" key="3">
    <source>
        <dbReference type="Pfam" id="PF00557"/>
    </source>
</evidence>
<feature type="domain" description="Peptidase M24" evidence="3">
    <location>
        <begin position="25"/>
        <end position="142"/>
    </location>
</feature>
<dbReference type="PANTHER" id="PTHR10804:SF11">
    <property type="entry name" value="PROLIFERATION-ASSOCIATED PROTEIN 2G4"/>
    <property type="match status" value="1"/>
</dbReference>
<evidence type="ECO:0000313" key="5">
    <source>
        <dbReference type="RefSeq" id="XP_026193289.1"/>
    </source>
</evidence>
<dbReference type="RefSeq" id="XP_026193289.1">
    <property type="nucleotide sequence ID" value="XM_026337504.1"/>
</dbReference>
<dbReference type="SUPFAM" id="SSF55920">
    <property type="entry name" value="Creatinase/aminopeptidase"/>
    <property type="match status" value="1"/>
</dbReference>
<protein>
    <submittedName>
        <fullName evidence="5">Proliferation-associated protein A</fullName>
    </submittedName>
</protein>
<accession>A0A6P6S0G9</accession>
<reference evidence="5" key="1">
    <citation type="submission" date="2025-08" db="UniProtKB">
        <authorList>
            <consortium name="RefSeq"/>
        </authorList>
    </citation>
    <scope>IDENTIFICATION</scope>
</reference>
<feature type="region of interest" description="Disordered" evidence="2">
    <location>
        <begin position="429"/>
        <end position="457"/>
    </location>
</feature>
<dbReference type="PANTHER" id="PTHR10804">
    <property type="entry name" value="PROTEASE FAMILY M24 METHIONYL AMINOPEPTIDASE, AMINOPEPTIDASE P"/>
    <property type="match status" value="1"/>
</dbReference>
<dbReference type="InterPro" id="IPR036388">
    <property type="entry name" value="WH-like_DNA-bd_sf"/>
</dbReference>
<name>A0A6P6S0G9_9EIME</name>
<dbReference type="InterPro" id="IPR047113">
    <property type="entry name" value="PA2G4/ARX1"/>
</dbReference>
<comment type="similarity">
    <text evidence="1">Belongs to the peptidase M24 family.</text>
</comment>
<feature type="compositionally biased region" description="Basic and acidic residues" evidence="2">
    <location>
        <begin position="1"/>
        <end position="14"/>
    </location>
</feature>
<dbReference type="Gene3D" id="3.90.230.10">
    <property type="entry name" value="Creatinase/methionine aminopeptidase superfamily"/>
    <property type="match status" value="1"/>
</dbReference>